<evidence type="ECO:0000259" key="2">
    <source>
        <dbReference type="Pfam" id="PF07727"/>
    </source>
</evidence>
<dbReference type="InterPro" id="IPR043502">
    <property type="entry name" value="DNA/RNA_pol_sf"/>
</dbReference>
<gene>
    <name evidence="4" type="ORF">FSB_LOCUS2173</name>
</gene>
<protein>
    <recommendedName>
        <fullName evidence="5">Reverse transcriptase Ty1/copia-type domain-containing protein</fullName>
    </recommendedName>
</protein>
<dbReference type="Pfam" id="PF25597">
    <property type="entry name" value="SH3_retrovirus"/>
    <property type="match status" value="1"/>
</dbReference>
<evidence type="ECO:0000313" key="4">
    <source>
        <dbReference type="EMBL" id="SPC74291.1"/>
    </source>
</evidence>
<feature type="domain" description="Reverse transcriptase Ty1/copia-type" evidence="2">
    <location>
        <begin position="575"/>
        <end position="643"/>
    </location>
</feature>
<dbReference type="CDD" id="cd09272">
    <property type="entry name" value="RNase_HI_RT_Ty1"/>
    <property type="match status" value="1"/>
</dbReference>
<feature type="region of interest" description="Disordered" evidence="1">
    <location>
        <begin position="477"/>
        <end position="518"/>
    </location>
</feature>
<feature type="compositionally biased region" description="Low complexity" evidence="1">
    <location>
        <begin position="482"/>
        <end position="510"/>
    </location>
</feature>
<evidence type="ECO:0000259" key="3">
    <source>
        <dbReference type="Pfam" id="PF25597"/>
    </source>
</evidence>
<dbReference type="InterPro" id="IPR057670">
    <property type="entry name" value="SH3_retrovirus"/>
</dbReference>
<evidence type="ECO:0008006" key="5">
    <source>
        <dbReference type="Google" id="ProtNLM"/>
    </source>
</evidence>
<dbReference type="SUPFAM" id="SSF56672">
    <property type="entry name" value="DNA/RNA polymerases"/>
    <property type="match status" value="1"/>
</dbReference>
<evidence type="ECO:0000256" key="1">
    <source>
        <dbReference type="SAM" id="MobiDB-lite"/>
    </source>
</evidence>
<feature type="domain" description="Retroviral polymerase SH3-like" evidence="3">
    <location>
        <begin position="411"/>
        <end position="449"/>
    </location>
</feature>
<name>A0A2N9EHX0_FAGSY</name>
<proteinExistence type="predicted"/>
<sequence length="905" mass="102558">MSPPTSNGLESRDLLNPTGIEPIGALTRCLKFLLCRPCTSTRATGRAAFCFCHVSLSCTVSTATSTLTLTVDFWHEITHPITVVLDGLASYHTWSQNMTVFLKGRRLWRYVTGDILKLVPRPVTDSDGSDGDSVADTVIPVDDFDACLEEWESIQCKILFWFINTFVPTISSLLPRLETGQTVWSFLATRYNYTYDFALEFHIELKLYQTRQDSDIDLFAKYKDRRCFTQFMMGLCEDFEPTRATLLSRSPLPSLDATVKELIYEKNWCSHYHLSSLDVVLTTPRSLAFSFDRPCRICKYCKKPGHDISECYHKQKYDKRKYHQSHGILPRSQAATMSSTPILDPMVIVSQLESMFHRYMSQPSPALSVTSGRKIGHLFELCNLQIPSHMVPSSAAAATTTLSPDLWHSRLGYGISQKGFRCYDLISCRLRISRHVEFWEHQTFSSRQHFPFISSFMTPIFIDPLVDLYPDLVRGSTPPPSSSDVPSLALSPTAGSPASDLAPSAPSKSPTDLRCSTRVRAPPSHLTDYHYYFALATLHEPHTYRKASTNPLWQQAMADKLDAFHKIYTWEMTTLPPVRHWPLFQMDVKNAFLNDDLLEEVYMQPPLGYPDSQNQVCHLRRALYGLKQAPRAWFAKFSSVVAQQGDDTTDIHDLQKFLSQHFEMKDLGTLNYFLGLEITSSSDGYYFSQAKYASDLLSKADLTDSKTVSTPLELNVKLNATDGEPLSDATLYRQLVGSLIYLTVTRPDLAYAVHLVTLSSFELRVYADADWAGDPTDRRSTIAEYRAFADTTSELLWLRWLLTDMGAPQTTSTPIHCDNRSAIHIAHNDVFHECTKHIEIDYHFIRHHLQQSALHLLSVSSEDQLANVFAKSHLSGRLRDLVSKLKMAFSSQPCISGEMLVYIIC</sequence>
<feature type="domain" description="Reverse transcriptase Ty1/copia-type" evidence="2">
    <location>
        <begin position="645"/>
        <end position="713"/>
    </location>
</feature>
<accession>A0A2N9EHX0</accession>
<dbReference type="AlphaFoldDB" id="A0A2N9EHX0"/>
<reference evidence="4" key="1">
    <citation type="submission" date="2018-02" db="EMBL/GenBank/DDBJ databases">
        <authorList>
            <person name="Cohen D.B."/>
            <person name="Kent A.D."/>
        </authorList>
    </citation>
    <scope>NUCLEOTIDE SEQUENCE</scope>
</reference>
<dbReference type="PANTHER" id="PTHR11439:SF461">
    <property type="entry name" value="OS10G0432200 PROTEIN"/>
    <property type="match status" value="1"/>
</dbReference>
<dbReference type="EMBL" id="OIVN01000102">
    <property type="protein sequence ID" value="SPC74291.1"/>
    <property type="molecule type" value="Genomic_DNA"/>
</dbReference>
<organism evidence="4">
    <name type="scientific">Fagus sylvatica</name>
    <name type="common">Beechnut</name>
    <dbReference type="NCBI Taxonomy" id="28930"/>
    <lineage>
        <taxon>Eukaryota</taxon>
        <taxon>Viridiplantae</taxon>
        <taxon>Streptophyta</taxon>
        <taxon>Embryophyta</taxon>
        <taxon>Tracheophyta</taxon>
        <taxon>Spermatophyta</taxon>
        <taxon>Magnoliopsida</taxon>
        <taxon>eudicotyledons</taxon>
        <taxon>Gunneridae</taxon>
        <taxon>Pentapetalae</taxon>
        <taxon>rosids</taxon>
        <taxon>fabids</taxon>
        <taxon>Fagales</taxon>
        <taxon>Fagaceae</taxon>
        <taxon>Fagus</taxon>
    </lineage>
</organism>
<dbReference type="Pfam" id="PF07727">
    <property type="entry name" value="RVT_2"/>
    <property type="match status" value="2"/>
</dbReference>
<dbReference type="PANTHER" id="PTHR11439">
    <property type="entry name" value="GAG-POL-RELATED RETROTRANSPOSON"/>
    <property type="match status" value="1"/>
</dbReference>
<dbReference type="InterPro" id="IPR013103">
    <property type="entry name" value="RVT_2"/>
</dbReference>